<dbReference type="EMBL" id="DS999642">
    <property type="protein sequence ID" value="EFE72526.2"/>
    <property type="molecule type" value="Genomic_DNA"/>
</dbReference>
<sequence length="61" mass="6656">MPELRTRLPANVIPFSSRTPRTRGMAPGGRGLLPRVLLAPVDRERLAADQAVHLGEATGRR</sequence>
<name>D6AAJ1_STRV1</name>
<dbReference type="AlphaFoldDB" id="D6AAJ1"/>
<dbReference type="Proteomes" id="UP000003824">
    <property type="component" value="Unassembled WGS sequence"/>
</dbReference>
<protein>
    <submittedName>
        <fullName evidence="1">Predicted protein</fullName>
    </submittedName>
</protein>
<reference evidence="2" key="1">
    <citation type="submission" date="2008-12" db="EMBL/GenBank/DDBJ databases">
        <title>Annotation of Streptomyces ghanaensis ATCC 14672.</title>
        <authorList>
            <consortium name="The Broad Institute Genome Sequencing Platform"/>
            <consortium name="Broad Institute Microbial Sequencing Center"/>
            <person name="Fischbach M."/>
            <person name="Ward D."/>
            <person name="Young S."/>
            <person name="Kodira C.D."/>
            <person name="Zeng Q."/>
            <person name="Koehrsen M."/>
            <person name="Godfrey P."/>
            <person name="Alvarado L."/>
            <person name="Berlin A.M."/>
            <person name="Borenstein D."/>
            <person name="Chen Z."/>
            <person name="Engels R."/>
            <person name="Freedman E."/>
            <person name="Gellesch M."/>
            <person name="Goldberg J."/>
            <person name="Griggs A."/>
            <person name="Gujja S."/>
            <person name="Heiman D.I."/>
            <person name="Hepburn T.A."/>
            <person name="Howarth C."/>
            <person name="Jen D."/>
            <person name="Larson L."/>
            <person name="Lewis B."/>
            <person name="Mehta T."/>
            <person name="Park D."/>
            <person name="Pearson M."/>
            <person name="Roberts A."/>
            <person name="Saif S."/>
            <person name="Shea T.D."/>
            <person name="Shenoy N."/>
            <person name="Sisk P."/>
            <person name="Stolte C."/>
            <person name="Sykes S.N."/>
            <person name="Walk T."/>
            <person name="White J."/>
            <person name="Yandava C."/>
            <person name="Straight P."/>
            <person name="Clardy J."/>
            <person name="Hung D."/>
            <person name="Kolter R."/>
            <person name="Mekalanos J."/>
            <person name="Walker S."/>
            <person name="Walsh C.T."/>
            <person name="Wieland B.L.C."/>
            <person name="Ilzarbe M."/>
            <person name="Galagan J."/>
            <person name="Nusbaum C."/>
            <person name="Birren B."/>
        </authorList>
    </citation>
    <scope>NUCLEOTIDE SEQUENCE [LARGE SCALE GENOMIC DNA]</scope>
    <source>
        <strain evidence="2">ATCC 14672 / DSM 40746 / JCM 4963 / KCTC 9882 / NRRL B-12104 / FH 1290</strain>
    </source>
</reference>
<evidence type="ECO:0000313" key="2">
    <source>
        <dbReference type="Proteomes" id="UP000003824"/>
    </source>
</evidence>
<proteinExistence type="predicted"/>
<gene>
    <name evidence="1" type="ORF">SSFG_07761</name>
</gene>
<organism evidence="1 2">
    <name type="scientific">Streptomyces viridosporus (strain ATCC 14672 / DSM 40746 / JCM 4963 / KCTC 9882 / NRRL B-12104 / FH 1290)</name>
    <name type="common">Streptomyces ghanaensis</name>
    <dbReference type="NCBI Taxonomy" id="566461"/>
    <lineage>
        <taxon>Bacteria</taxon>
        <taxon>Bacillati</taxon>
        <taxon>Actinomycetota</taxon>
        <taxon>Actinomycetes</taxon>
        <taxon>Kitasatosporales</taxon>
        <taxon>Streptomycetaceae</taxon>
        <taxon>Streptomyces</taxon>
    </lineage>
</organism>
<evidence type="ECO:0000313" key="1">
    <source>
        <dbReference type="EMBL" id="EFE72526.2"/>
    </source>
</evidence>
<accession>D6AAJ1</accession>